<dbReference type="AlphaFoldDB" id="A0A2R3Z3B3"/>
<protein>
    <recommendedName>
        <fullName evidence="4">VWFA domain-containing protein</fullName>
    </recommendedName>
</protein>
<accession>A0A2R3Z3B3</accession>
<evidence type="ECO:0000256" key="1">
    <source>
        <dbReference type="SAM" id="SignalP"/>
    </source>
</evidence>
<proteinExistence type="predicted"/>
<name>A0A2R3Z3B3_9FLAO</name>
<keyword evidence="1" id="KW-0732">Signal</keyword>
<sequence>MKNIIFLTFLSVLIFSLSISKTYAEDDSNSKPVNYTVVLDLSDRVLNDNQLQKDFTLIRKIFKEFETKARRGLILTSKDRFAVKIIPQKGSPLNIASFEDKLQLNLDEVPVQNKNKRMEEFVTSFEKVLDRLEKQSLIGKDPNDFFGVDIWAYLNDNADSFSKSGYRNLVMIATDGYFDFESRSHVMRTGNRYTSTQFMAELTNYDWKEKAEAKDYGLIPIKLKADIEWVISGISSKDDQDILQNKKIIYIWEKWLRESGANKYHFILNNSSSQMASKLLAVL</sequence>
<dbReference type="RefSeq" id="WP_107011535.1">
    <property type="nucleotide sequence ID" value="NZ_CP028136.1"/>
</dbReference>
<gene>
    <name evidence="2" type="ORF">C7S20_05465</name>
</gene>
<keyword evidence="3" id="KW-1185">Reference proteome</keyword>
<organism evidence="2 3">
    <name type="scientific">Christiangramia fulva</name>
    <dbReference type="NCBI Taxonomy" id="2126553"/>
    <lineage>
        <taxon>Bacteria</taxon>
        <taxon>Pseudomonadati</taxon>
        <taxon>Bacteroidota</taxon>
        <taxon>Flavobacteriia</taxon>
        <taxon>Flavobacteriales</taxon>
        <taxon>Flavobacteriaceae</taxon>
        <taxon>Christiangramia</taxon>
    </lineage>
</organism>
<dbReference type="KEGG" id="grs:C7S20_05465"/>
<dbReference type="Proteomes" id="UP000241507">
    <property type="component" value="Chromosome"/>
</dbReference>
<feature type="signal peptide" evidence="1">
    <location>
        <begin position="1"/>
        <end position="24"/>
    </location>
</feature>
<evidence type="ECO:0000313" key="3">
    <source>
        <dbReference type="Proteomes" id="UP000241507"/>
    </source>
</evidence>
<dbReference type="EMBL" id="CP028136">
    <property type="protein sequence ID" value="AVR44757.1"/>
    <property type="molecule type" value="Genomic_DNA"/>
</dbReference>
<evidence type="ECO:0000313" key="2">
    <source>
        <dbReference type="EMBL" id="AVR44757.1"/>
    </source>
</evidence>
<evidence type="ECO:0008006" key="4">
    <source>
        <dbReference type="Google" id="ProtNLM"/>
    </source>
</evidence>
<feature type="chain" id="PRO_5015318418" description="VWFA domain-containing protein" evidence="1">
    <location>
        <begin position="25"/>
        <end position="283"/>
    </location>
</feature>
<dbReference type="OrthoDB" id="945646at2"/>
<reference evidence="3" key="1">
    <citation type="submission" date="2018-03" db="EMBL/GenBank/DDBJ databases">
        <title>Gramella fulva sp. nov., isolated from a dry surface of tidal flat.</title>
        <authorList>
            <person name="Hwang S.H."/>
            <person name="Hwang W.M."/>
            <person name="Kang K."/>
            <person name="Ahn T.-Y."/>
        </authorList>
    </citation>
    <scope>NUCLEOTIDE SEQUENCE [LARGE SCALE GENOMIC DNA]</scope>
    <source>
        <strain evidence="3">SH35</strain>
    </source>
</reference>